<name>A0ABV9LHL4_9ACTN</name>
<reference evidence="3" key="1">
    <citation type="journal article" date="2019" name="Int. J. Syst. Evol. Microbiol.">
        <title>The Global Catalogue of Microorganisms (GCM) 10K type strain sequencing project: providing services to taxonomists for standard genome sequencing and annotation.</title>
        <authorList>
            <consortium name="The Broad Institute Genomics Platform"/>
            <consortium name="The Broad Institute Genome Sequencing Center for Infectious Disease"/>
            <person name="Wu L."/>
            <person name="Ma J."/>
        </authorList>
    </citation>
    <scope>NUCLEOTIDE SEQUENCE [LARGE SCALE GENOMIC DNA]</scope>
    <source>
        <strain evidence="3">CCUG 62763</strain>
    </source>
</reference>
<evidence type="ECO:0000313" key="3">
    <source>
        <dbReference type="Proteomes" id="UP001596025"/>
    </source>
</evidence>
<evidence type="ECO:0000256" key="1">
    <source>
        <dbReference type="SAM" id="MobiDB-lite"/>
    </source>
</evidence>
<evidence type="ECO:0008006" key="4">
    <source>
        <dbReference type="Google" id="ProtNLM"/>
    </source>
</evidence>
<dbReference type="InterPro" id="IPR029060">
    <property type="entry name" value="PIN-like_dom_sf"/>
</dbReference>
<keyword evidence="3" id="KW-1185">Reference proteome</keyword>
<gene>
    <name evidence="2" type="ORF">ACFO3M_09225</name>
</gene>
<comment type="caution">
    <text evidence="2">The sequence shown here is derived from an EMBL/GenBank/DDBJ whole genome shotgun (WGS) entry which is preliminary data.</text>
</comment>
<dbReference type="Proteomes" id="UP001596025">
    <property type="component" value="Unassembled WGS sequence"/>
</dbReference>
<feature type="compositionally biased region" description="Basic and acidic residues" evidence="1">
    <location>
        <begin position="181"/>
        <end position="191"/>
    </location>
</feature>
<evidence type="ECO:0000313" key="2">
    <source>
        <dbReference type="EMBL" id="MFC4693564.1"/>
    </source>
</evidence>
<dbReference type="SUPFAM" id="SSF88723">
    <property type="entry name" value="PIN domain-like"/>
    <property type="match status" value="1"/>
</dbReference>
<accession>A0ABV9LHL4</accession>
<proteinExistence type="predicted"/>
<organism evidence="2 3">
    <name type="scientific">Geodermatophilus arenarius</name>
    <dbReference type="NCBI Taxonomy" id="1137990"/>
    <lineage>
        <taxon>Bacteria</taxon>
        <taxon>Bacillati</taxon>
        <taxon>Actinomycetota</taxon>
        <taxon>Actinomycetes</taxon>
        <taxon>Geodermatophilales</taxon>
        <taxon>Geodermatophilaceae</taxon>
        <taxon>Geodermatophilus</taxon>
    </lineage>
</organism>
<dbReference type="RefSeq" id="WP_387988286.1">
    <property type="nucleotide sequence ID" value="NZ_JBHSGR010000008.1"/>
</dbReference>
<dbReference type="EMBL" id="JBHSGR010000008">
    <property type="protein sequence ID" value="MFC4693564.1"/>
    <property type="molecule type" value="Genomic_DNA"/>
</dbReference>
<feature type="region of interest" description="Disordered" evidence="1">
    <location>
        <begin position="168"/>
        <end position="192"/>
    </location>
</feature>
<protein>
    <recommendedName>
        <fullName evidence="4">PIN domain-containing protein</fullName>
    </recommendedName>
</protein>
<sequence>MTAALLTSSPSSRKAVVDTCAVLEGRRWHGHFRERVAAWLGEDGTVVLPGRVVAEMARVAATRFLQGDESAYKTQQRAALALTDPGQLFGIPRARRAMLTRADVVRLCQDSGDPELMQAAAGSTRCVPGDADFEIAHVVRVLTAAAHEAVLVTRDHDLQQAAGRLGLALLDGPPEQPRPQEPTDRVGRDLPEPAAGRTVHLLSLQGAVTLLQGRLPRAGAPDDVLVVLSSTLVRAAQLAAFGVRRGEDGKPDAAELAEVQERLRRLLTTGRPDGGQRRAFVWATPWRVYRRAATRVTEARFACDRSGSRPLDMHTLLLLAAAEELGDGGHEVRVLTSSWEPAEEDHLLAAARAWRLEGGLKRMPVAGHHRRGTREVTEVHLPGDEPDLGALLDRFRRR</sequence>